<evidence type="ECO:0000256" key="2">
    <source>
        <dbReference type="ARBA" id="ARBA00006164"/>
    </source>
</evidence>
<reference evidence="8 9" key="1">
    <citation type="submission" date="2022-07" db="EMBL/GenBank/DDBJ databases">
        <title>Genome-wide signatures of adaptation to extreme environments.</title>
        <authorList>
            <person name="Cho C.H."/>
            <person name="Yoon H.S."/>
        </authorList>
    </citation>
    <scope>NUCLEOTIDE SEQUENCE [LARGE SCALE GENOMIC DNA]</scope>
    <source>
        <strain evidence="8 9">DBV 063 E5</strain>
    </source>
</reference>
<evidence type="ECO:0000256" key="3">
    <source>
        <dbReference type="ARBA" id="ARBA00022664"/>
    </source>
</evidence>
<dbReference type="PANTHER" id="PTHR23142">
    <property type="entry name" value="PRE-MRNA-SPLICING FACTOR 38A-RELATED"/>
    <property type="match status" value="1"/>
</dbReference>
<accession>A0AAV9IVW4</accession>
<comment type="subcellular location">
    <subcellularLocation>
        <location evidence="1 7">Nucleus</location>
    </subcellularLocation>
</comment>
<keyword evidence="9" id="KW-1185">Reference proteome</keyword>
<comment type="caution">
    <text evidence="8">The sequence shown here is derived from an EMBL/GenBank/DDBJ whole genome shotgun (WGS) entry which is preliminary data.</text>
</comment>
<evidence type="ECO:0000256" key="1">
    <source>
        <dbReference type="ARBA" id="ARBA00004123"/>
    </source>
</evidence>
<comment type="function">
    <text evidence="7">Required for pre-mRNA splicing.</text>
</comment>
<evidence type="ECO:0000313" key="8">
    <source>
        <dbReference type="EMBL" id="KAK4536477.1"/>
    </source>
</evidence>
<keyword evidence="6 7" id="KW-0539">Nucleus</keyword>
<evidence type="ECO:0000256" key="5">
    <source>
        <dbReference type="ARBA" id="ARBA00023187"/>
    </source>
</evidence>
<dbReference type="Proteomes" id="UP001301350">
    <property type="component" value="Unassembled WGS sequence"/>
</dbReference>
<proteinExistence type="inferred from homology"/>
<dbReference type="InterPro" id="IPR005037">
    <property type="entry name" value="PRP38"/>
</dbReference>
<keyword evidence="5 7" id="KW-0508">mRNA splicing</keyword>
<dbReference type="EMBL" id="JANCYW010000008">
    <property type="protein sequence ID" value="KAK4536477.1"/>
    <property type="molecule type" value="Genomic_DNA"/>
</dbReference>
<evidence type="ECO:0000256" key="7">
    <source>
        <dbReference type="RuleBase" id="RU367025"/>
    </source>
</evidence>
<dbReference type="GO" id="GO:0005681">
    <property type="term" value="C:spliceosomal complex"/>
    <property type="evidence" value="ECO:0007669"/>
    <property type="project" value="UniProtKB-KW"/>
</dbReference>
<evidence type="ECO:0000313" key="9">
    <source>
        <dbReference type="Proteomes" id="UP001301350"/>
    </source>
</evidence>
<keyword evidence="4 7" id="KW-0747">Spliceosome</keyword>
<dbReference type="Pfam" id="PF03371">
    <property type="entry name" value="PRP38"/>
    <property type="match status" value="1"/>
</dbReference>
<gene>
    <name evidence="8" type="ORF">CDCA_CDCA08G2502</name>
</gene>
<dbReference type="AlphaFoldDB" id="A0AAV9IVW4"/>
<keyword evidence="3 7" id="KW-0507">mRNA processing</keyword>
<evidence type="ECO:0000256" key="4">
    <source>
        <dbReference type="ARBA" id="ARBA00022728"/>
    </source>
</evidence>
<comment type="similarity">
    <text evidence="2 7">Belongs to the PRP38 family.</text>
</comment>
<dbReference type="GO" id="GO:0000398">
    <property type="term" value="P:mRNA splicing, via spliceosome"/>
    <property type="evidence" value="ECO:0007669"/>
    <property type="project" value="UniProtKB-UniRule"/>
</dbReference>
<evidence type="ECO:0000256" key="6">
    <source>
        <dbReference type="ARBA" id="ARBA00023242"/>
    </source>
</evidence>
<organism evidence="8 9">
    <name type="scientific">Cyanidium caldarium</name>
    <name type="common">Red alga</name>
    <dbReference type="NCBI Taxonomy" id="2771"/>
    <lineage>
        <taxon>Eukaryota</taxon>
        <taxon>Rhodophyta</taxon>
        <taxon>Bangiophyceae</taxon>
        <taxon>Cyanidiales</taxon>
        <taxon>Cyanidiaceae</taxon>
        <taxon>Cyanidium</taxon>
    </lineage>
</organism>
<protein>
    <recommendedName>
        <fullName evidence="7">Pre-mRNA-splicing factor 38</fullName>
    </recommendedName>
</protein>
<name>A0AAV9IVW4_CYACA</name>
<sequence>MLIFPGSKPTDAYSGVPSWAAVENRVRQSPYYRRVCQPLQDVAAWAAAARVEVTYVGGAAPDPPAPFLCLLVRLRALRPSEQALQACLQDDQSVYVRVLAAAAVRAMARHGPRVYQLLDPLLAEYQMIRVRDAHSEAMHEWSVDEWIDRLLRFHGPSTIAYDDRLLPGVPFPYLAPRWELECHGQLQVRPYAESWERERVTQMPR</sequence>